<evidence type="ECO:0000313" key="2">
    <source>
        <dbReference type="Proteomes" id="UP001054945"/>
    </source>
</evidence>
<name>A0AAV4MU04_CAEEX</name>
<protein>
    <submittedName>
        <fullName evidence="1">Uncharacterized protein</fullName>
    </submittedName>
</protein>
<comment type="caution">
    <text evidence="1">The sequence shown here is derived from an EMBL/GenBank/DDBJ whole genome shotgun (WGS) entry which is preliminary data.</text>
</comment>
<reference evidence="1 2" key="1">
    <citation type="submission" date="2021-06" db="EMBL/GenBank/DDBJ databases">
        <title>Caerostris extrusa draft genome.</title>
        <authorList>
            <person name="Kono N."/>
            <person name="Arakawa K."/>
        </authorList>
    </citation>
    <scope>NUCLEOTIDE SEQUENCE [LARGE SCALE GENOMIC DNA]</scope>
</reference>
<dbReference type="Proteomes" id="UP001054945">
    <property type="component" value="Unassembled WGS sequence"/>
</dbReference>
<keyword evidence="2" id="KW-1185">Reference proteome</keyword>
<proteinExistence type="predicted"/>
<organism evidence="1 2">
    <name type="scientific">Caerostris extrusa</name>
    <name type="common">Bark spider</name>
    <name type="synonym">Caerostris bankana</name>
    <dbReference type="NCBI Taxonomy" id="172846"/>
    <lineage>
        <taxon>Eukaryota</taxon>
        <taxon>Metazoa</taxon>
        <taxon>Ecdysozoa</taxon>
        <taxon>Arthropoda</taxon>
        <taxon>Chelicerata</taxon>
        <taxon>Arachnida</taxon>
        <taxon>Araneae</taxon>
        <taxon>Araneomorphae</taxon>
        <taxon>Entelegynae</taxon>
        <taxon>Araneoidea</taxon>
        <taxon>Araneidae</taxon>
        <taxon>Caerostris</taxon>
    </lineage>
</organism>
<sequence>MSVLSLDSEVDCALWNENKNETVVLILEAEGKRSVQVVHNFVLLLRNYRMEVSSPICLFFEAFCNMRSSIMPSKIHGLSQLIACFRVERDSSAGDEL</sequence>
<dbReference type="AlphaFoldDB" id="A0AAV4MU04"/>
<evidence type="ECO:0000313" key="1">
    <source>
        <dbReference type="EMBL" id="GIX75902.1"/>
    </source>
</evidence>
<gene>
    <name evidence="1" type="ORF">CEXT_660901</name>
</gene>
<dbReference type="EMBL" id="BPLR01020208">
    <property type="protein sequence ID" value="GIX75902.1"/>
    <property type="molecule type" value="Genomic_DNA"/>
</dbReference>
<accession>A0AAV4MU04</accession>